<dbReference type="EMBL" id="JAGTPW010000003">
    <property type="protein sequence ID" value="MBR8644027.1"/>
    <property type="molecule type" value="Genomic_DNA"/>
</dbReference>
<dbReference type="AlphaFoldDB" id="A0A941J4J9"/>
<sequence length="107" mass="12852">MIGREHQFSIATLTDYHLQDFIRCPYQFYYLHIEGKITTQSDWRKMVQVVVNQVVSRYYKLPPKSQTTKKVLEFIDDHWSAIEVRQFESKIHYYKTLANITAHLLNV</sequence>
<proteinExistence type="predicted"/>
<accession>A0A941J4J9</accession>
<reference evidence="1" key="1">
    <citation type="submission" date="2021-04" db="EMBL/GenBank/DDBJ databases">
        <title>Whole genome sequencing of Enterococci isolates from hospitalized patients.</title>
        <authorList>
            <person name="Ogoti B.M."/>
            <person name="Onyambu F.G."/>
        </authorList>
    </citation>
    <scope>NUCLEOTIDE SEQUENCE</scope>
    <source>
        <strain evidence="1">242</strain>
    </source>
</reference>
<gene>
    <name evidence="1" type="ORF">KEH51_02770</name>
</gene>
<comment type="caution">
    <text evidence="1">The sequence shown here is derived from an EMBL/GenBank/DDBJ whole genome shotgun (WGS) entry which is preliminary data.</text>
</comment>
<organism evidence="1 2">
    <name type="scientific">Peribacillus frigoritolerans</name>
    <dbReference type="NCBI Taxonomy" id="450367"/>
    <lineage>
        <taxon>Bacteria</taxon>
        <taxon>Bacillati</taxon>
        <taxon>Bacillota</taxon>
        <taxon>Bacilli</taxon>
        <taxon>Bacillales</taxon>
        <taxon>Bacillaceae</taxon>
        <taxon>Peribacillus</taxon>
    </lineage>
</organism>
<dbReference type="Proteomes" id="UP000680045">
    <property type="component" value="Unassembled WGS sequence"/>
</dbReference>
<evidence type="ECO:0000313" key="2">
    <source>
        <dbReference type="Proteomes" id="UP000680045"/>
    </source>
</evidence>
<evidence type="ECO:0000313" key="1">
    <source>
        <dbReference type="EMBL" id="MBR8644027.1"/>
    </source>
</evidence>
<protein>
    <submittedName>
        <fullName evidence="1">Uncharacterized protein</fullName>
    </submittedName>
</protein>
<name>A0A941J4J9_9BACI</name>